<dbReference type="Proteomes" id="UP001165101">
    <property type="component" value="Unassembled WGS sequence"/>
</dbReference>
<reference evidence="1" key="1">
    <citation type="submission" date="2023-04" db="EMBL/GenBank/DDBJ databases">
        <title>Candida boidinii NBRC 1967.</title>
        <authorList>
            <person name="Ichikawa N."/>
            <person name="Sato H."/>
            <person name="Tonouchi N."/>
        </authorList>
    </citation>
    <scope>NUCLEOTIDE SEQUENCE</scope>
    <source>
        <strain evidence="1">NBRC 1967</strain>
    </source>
</reference>
<dbReference type="EMBL" id="BSXV01005916">
    <property type="protein sequence ID" value="GMF03054.1"/>
    <property type="molecule type" value="Genomic_DNA"/>
</dbReference>
<gene>
    <name evidence="1" type="ORF">Cboi01_000623300</name>
</gene>
<keyword evidence="2" id="KW-1185">Reference proteome</keyword>
<protein>
    <submittedName>
        <fullName evidence="1">Unnamed protein product</fullName>
    </submittedName>
</protein>
<proteinExistence type="predicted"/>
<evidence type="ECO:0000313" key="1">
    <source>
        <dbReference type="EMBL" id="GMF03054.1"/>
    </source>
</evidence>
<sequence>MTDSVREKDVYIIQSGCGKANDNLMELLVMISACKMASAKRITAVLPLFPYSRQPDVKGHTKGAPLLSKPRMKYAFESGLSTPRSGSRGPPEITNNNININNISNNNNNNSSRLSSTPFSPTKDNTNSRIFKNNCVQDSQPTVTTTNNASVEFLSSTSSTSGSSSASTLTGYKRWIAQSGTLIANLLTTAGADHIITMDLHDPQFQGFFDIPVDNLYSKPLLQHYIVNCIPDYQDSVIVSPDSGGAKRAMALADALGNNASSYTINTKSQ</sequence>
<evidence type="ECO:0000313" key="2">
    <source>
        <dbReference type="Proteomes" id="UP001165101"/>
    </source>
</evidence>
<comment type="caution">
    <text evidence="1">The sequence shown here is derived from an EMBL/GenBank/DDBJ whole genome shotgun (WGS) entry which is preliminary data.</text>
</comment>
<accession>A0ACB5U905</accession>
<name>A0ACB5U905_CANBO</name>
<organism evidence="1 2">
    <name type="scientific">Candida boidinii</name>
    <name type="common">Yeast</name>
    <dbReference type="NCBI Taxonomy" id="5477"/>
    <lineage>
        <taxon>Eukaryota</taxon>
        <taxon>Fungi</taxon>
        <taxon>Dikarya</taxon>
        <taxon>Ascomycota</taxon>
        <taxon>Saccharomycotina</taxon>
        <taxon>Pichiomycetes</taxon>
        <taxon>Pichiales</taxon>
        <taxon>Pichiaceae</taxon>
        <taxon>Ogataea</taxon>
        <taxon>Ogataea/Candida clade</taxon>
    </lineage>
</organism>